<gene>
    <name evidence="2" type="ORF">Slati_2220300</name>
</gene>
<organism evidence="2">
    <name type="scientific">Sesamum latifolium</name>
    <dbReference type="NCBI Taxonomy" id="2727402"/>
    <lineage>
        <taxon>Eukaryota</taxon>
        <taxon>Viridiplantae</taxon>
        <taxon>Streptophyta</taxon>
        <taxon>Embryophyta</taxon>
        <taxon>Tracheophyta</taxon>
        <taxon>Spermatophyta</taxon>
        <taxon>Magnoliopsida</taxon>
        <taxon>eudicotyledons</taxon>
        <taxon>Gunneridae</taxon>
        <taxon>Pentapetalae</taxon>
        <taxon>asterids</taxon>
        <taxon>lamiids</taxon>
        <taxon>Lamiales</taxon>
        <taxon>Pedaliaceae</taxon>
        <taxon>Sesamum</taxon>
    </lineage>
</organism>
<feature type="domain" description="Reverse transcriptase zinc-binding" evidence="1">
    <location>
        <begin position="246"/>
        <end position="327"/>
    </location>
</feature>
<name>A0AAW2WW32_9LAMI</name>
<evidence type="ECO:0000259" key="1">
    <source>
        <dbReference type="Pfam" id="PF13966"/>
    </source>
</evidence>
<dbReference type="AlphaFoldDB" id="A0AAW2WW32"/>
<dbReference type="Pfam" id="PF13966">
    <property type="entry name" value="zf-RVT"/>
    <property type="match status" value="1"/>
</dbReference>
<dbReference type="InterPro" id="IPR026960">
    <property type="entry name" value="RVT-Znf"/>
</dbReference>
<proteinExistence type="predicted"/>
<evidence type="ECO:0000313" key="2">
    <source>
        <dbReference type="EMBL" id="KAL0444976.1"/>
    </source>
</evidence>
<dbReference type="PANTHER" id="PTHR33116">
    <property type="entry name" value="REVERSE TRANSCRIPTASE ZINC-BINDING DOMAIN-CONTAINING PROTEIN-RELATED-RELATED"/>
    <property type="match status" value="1"/>
</dbReference>
<reference evidence="2" key="2">
    <citation type="journal article" date="2024" name="Plant">
        <title>Genomic evolution and insights into agronomic trait innovations of Sesamum species.</title>
        <authorList>
            <person name="Miao H."/>
            <person name="Wang L."/>
            <person name="Qu L."/>
            <person name="Liu H."/>
            <person name="Sun Y."/>
            <person name="Le M."/>
            <person name="Wang Q."/>
            <person name="Wei S."/>
            <person name="Zheng Y."/>
            <person name="Lin W."/>
            <person name="Duan Y."/>
            <person name="Cao H."/>
            <person name="Xiong S."/>
            <person name="Wang X."/>
            <person name="Wei L."/>
            <person name="Li C."/>
            <person name="Ma Q."/>
            <person name="Ju M."/>
            <person name="Zhao R."/>
            <person name="Li G."/>
            <person name="Mu C."/>
            <person name="Tian Q."/>
            <person name="Mei H."/>
            <person name="Zhang T."/>
            <person name="Gao T."/>
            <person name="Zhang H."/>
        </authorList>
    </citation>
    <scope>NUCLEOTIDE SEQUENCE</scope>
    <source>
        <strain evidence="2">KEN1</strain>
    </source>
</reference>
<accession>A0AAW2WW32</accession>
<comment type="caution">
    <text evidence="2">The sequence shown here is derived from an EMBL/GenBank/DDBJ whole genome shotgun (WGS) entry which is preliminary data.</text>
</comment>
<reference evidence="2" key="1">
    <citation type="submission" date="2020-06" db="EMBL/GenBank/DDBJ databases">
        <authorList>
            <person name="Li T."/>
            <person name="Hu X."/>
            <person name="Zhang T."/>
            <person name="Song X."/>
            <person name="Zhang H."/>
            <person name="Dai N."/>
            <person name="Sheng W."/>
            <person name="Hou X."/>
            <person name="Wei L."/>
        </authorList>
    </citation>
    <scope>NUCLEOTIDE SEQUENCE</scope>
    <source>
        <strain evidence="2">KEN1</strain>
        <tissue evidence="2">Leaf</tissue>
    </source>
</reference>
<dbReference type="EMBL" id="JACGWN010000007">
    <property type="protein sequence ID" value="KAL0444976.1"/>
    <property type="molecule type" value="Genomic_DNA"/>
</dbReference>
<sequence>MNDCRPLLIKVDERLNGWGSLQLSYAARLQLLKSVTSALNIYWAMAFILPKGILKVIEARMRKFLWQGASGAGMTRVAWSDVCRPLEEGGQGLRRLQPLNQALMSRHFWDVVRCNVSSVWVNWIIRHYLKHSSIWTTRNTIGSWSWRKILKLRVQLLGHIQYRVSTGDRFMVWHDAWHPLGPLIHRFPRGRMTVGIPLEAKLHVTINEDGWNWPLITGIEHMEITEMLPPLAQTEAVTWPSSSGDFSIADAYRLFQPPGPRVDWYVLLLGPFRIPRNCFILWLAILSRLTMMDRTWWPGVDRACILCTSGETETHDHLFFHCAFSRSCLWILHSKVRFQVPSFGWQRMITWASRRGEVDTRGMPLHGLYLLPWCIIFGWSATEGVLVMNGPLRKARLNFAWTRYD</sequence>
<protein>
    <recommendedName>
        <fullName evidence="1">Reverse transcriptase zinc-binding domain-containing protein</fullName>
    </recommendedName>
</protein>
<dbReference type="PANTHER" id="PTHR33116:SF78">
    <property type="entry name" value="OS12G0587133 PROTEIN"/>
    <property type="match status" value="1"/>
</dbReference>